<dbReference type="PANTHER" id="PTHR15239:SF6">
    <property type="entry name" value="RIBOSOME QUALITY CONTROL COMPLEX SUBUNIT NEMF"/>
    <property type="match status" value="1"/>
</dbReference>
<name>Q7RPD8_PLAYO</name>
<keyword evidence="1" id="KW-0175">Coiled coil</keyword>
<dbReference type="EMBL" id="AABL01000404">
    <property type="protein sequence ID" value="EAA20862.1"/>
    <property type="molecule type" value="Genomic_DNA"/>
</dbReference>
<proteinExistence type="predicted"/>
<protein>
    <recommendedName>
        <fullName evidence="2">NFACT protein C-terminal domain-containing protein</fullName>
    </recommendedName>
</protein>
<dbReference type="GO" id="GO:1990112">
    <property type="term" value="C:RQC complex"/>
    <property type="evidence" value="ECO:0007669"/>
    <property type="project" value="TreeGrafter"/>
</dbReference>
<comment type="caution">
    <text evidence="3">The sequence shown here is derived from an EMBL/GenBank/DDBJ whole genome shotgun (WGS) entry which is preliminary data.</text>
</comment>
<evidence type="ECO:0000313" key="4">
    <source>
        <dbReference type="Proteomes" id="UP000008553"/>
    </source>
</evidence>
<dbReference type="Proteomes" id="UP000008553">
    <property type="component" value="Unassembled WGS sequence"/>
</dbReference>
<feature type="domain" description="NFACT protein C-terminal" evidence="2">
    <location>
        <begin position="64"/>
        <end position="131"/>
    </location>
</feature>
<dbReference type="PANTHER" id="PTHR15239">
    <property type="entry name" value="NUCLEAR EXPORT MEDIATOR FACTOR NEMF"/>
    <property type="match status" value="1"/>
</dbReference>
<sequence length="161" mass="18630">MHIWPLIYRTRCGLPLLFQMKHETEKLKKEKDEKKIEKVENKYNKRSNEIKGNFEEINEDEMKMKLSELNKLTFSPKEEDDIICAIPMCAPYSAIQGHKYKVKLVPGNAKKGQIAKSCISHFLKCSTNDIEKKFINGISMDDLGNCIITNSTTDLLNSKFR</sequence>
<accession>Q7RPD8</accession>
<evidence type="ECO:0000259" key="2">
    <source>
        <dbReference type="Pfam" id="PF11923"/>
    </source>
</evidence>
<dbReference type="InterPro" id="IPR021846">
    <property type="entry name" value="NFACT-C"/>
</dbReference>
<dbReference type="AlphaFoldDB" id="Q7RPD8"/>
<dbReference type="STRING" id="73239.Q7RPD8"/>
<keyword evidence="4" id="KW-1185">Reference proteome</keyword>
<dbReference type="Pfam" id="PF11923">
    <property type="entry name" value="NFACT-C"/>
    <property type="match status" value="1"/>
</dbReference>
<gene>
    <name evidence="3" type="ORF">PY01521</name>
</gene>
<reference evidence="3 4" key="1">
    <citation type="journal article" date="2002" name="Nature">
        <title>Genome sequence and comparative analysis of the model rodent malaria parasite Plasmodium yoelii yoelii.</title>
        <authorList>
            <person name="Carlton J.M."/>
            <person name="Angiuoli S.V."/>
            <person name="Suh B.B."/>
            <person name="Kooij T.W."/>
            <person name="Pertea M."/>
            <person name="Silva J.C."/>
            <person name="Ermolaeva M.D."/>
            <person name="Allen J.E."/>
            <person name="Selengut J.D."/>
            <person name="Koo H.L."/>
            <person name="Peterson J.D."/>
            <person name="Pop M."/>
            <person name="Kosack D.S."/>
            <person name="Shumway M.F."/>
            <person name="Bidwell S.L."/>
            <person name="Shallom S.J."/>
            <person name="van Aken S.E."/>
            <person name="Riedmuller S.B."/>
            <person name="Feldblyum T.V."/>
            <person name="Cho J.K."/>
            <person name="Quackenbush J."/>
            <person name="Sedegah M."/>
            <person name="Shoaibi A."/>
            <person name="Cummings L.M."/>
            <person name="Florens L."/>
            <person name="Yates J.R."/>
            <person name="Raine J.D."/>
            <person name="Sinden R.E."/>
            <person name="Harris M.A."/>
            <person name="Cunningham D.A."/>
            <person name="Preiser P.R."/>
            <person name="Bergman L.W."/>
            <person name="Vaidya A.B."/>
            <person name="van Lin L.H."/>
            <person name="Janse C.J."/>
            <person name="Waters A.P."/>
            <person name="Smith H.O."/>
            <person name="White O.R."/>
            <person name="Salzberg S.L."/>
            <person name="Venter J.C."/>
            <person name="Fraser C.M."/>
            <person name="Hoffman S.L."/>
            <person name="Gardner M.J."/>
            <person name="Carucci D.J."/>
        </authorList>
    </citation>
    <scope>NUCLEOTIDE SEQUENCE [LARGE SCALE GENOMIC DNA]</scope>
    <source>
        <strain evidence="3 4">17XNL</strain>
    </source>
</reference>
<dbReference type="GO" id="GO:1990116">
    <property type="term" value="P:ribosome-associated ubiquitin-dependent protein catabolic process"/>
    <property type="evidence" value="ECO:0007669"/>
    <property type="project" value="TreeGrafter"/>
</dbReference>
<dbReference type="InterPro" id="IPR051608">
    <property type="entry name" value="RQC_Subunit_NEMF"/>
</dbReference>
<dbReference type="GO" id="GO:0043023">
    <property type="term" value="F:ribosomal large subunit binding"/>
    <property type="evidence" value="ECO:0007669"/>
    <property type="project" value="TreeGrafter"/>
</dbReference>
<dbReference type="InParanoid" id="Q7RPD8"/>
<evidence type="ECO:0000313" key="3">
    <source>
        <dbReference type="EMBL" id="EAA20862.1"/>
    </source>
</evidence>
<dbReference type="PaxDb" id="73239-Q7RPD8"/>
<feature type="coiled-coil region" evidence="1">
    <location>
        <begin position="17"/>
        <end position="49"/>
    </location>
</feature>
<organism evidence="3 4">
    <name type="scientific">Plasmodium yoelii yoelii</name>
    <dbReference type="NCBI Taxonomy" id="73239"/>
    <lineage>
        <taxon>Eukaryota</taxon>
        <taxon>Sar</taxon>
        <taxon>Alveolata</taxon>
        <taxon>Apicomplexa</taxon>
        <taxon>Aconoidasida</taxon>
        <taxon>Haemosporida</taxon>
        <taxon>Plasmodiidae</taxon>
        <taxon>Plasmodium</taxon>
        <taxon>Plasmodium (Vinckeia)</taxon>
    </lineage>
</organism>
<dbReference type="GO" id="GO:0000049">
    <property type="term" value="F:tRNA binding"/>
    <property type="evidence" value="ECO:0007669"/>
    <property type="project" value="TreeGrafter"/>
</dbReference>
<dbReference type="GO" id="GO:0072344">
    <property type="term" value="P:rescue of stalled ribosome"/>
    <property type="evidence" value="ECO:0007669"/>
    <property type="project" value="TreeGrafter"/>
</dbReference>
<evidence type="ECO:0000256" key="1">
    <source>
        <dbReference type="SAM" id="Coils"/>
    </source>
</evidence>